<protein>
    <submittedName>
        <fullName evidence="2">Uncharacterized protein</fullName>
    </submittedName>
</protein>
<dbReference type="AlphaFoldDB" id="A0A914ZP07"/>
<accession>A0A914ZP07</accession>
<sequence length="117" mass="13837">RYFVTKRLANTHKCAKWNFLFSSIQNLQSFCFLAHKYVSTFNVDVNIIHILAVQWWSDDHLQRGKKKSRCSATSPAYPEMLSLPHRAVNAMKRRCFAVSLHRNRLSCKYLRRFSHCC</sequence>
<dbReference type="WBParaSite" id="PgB07_g055_t01">
    <property type="protein sequence ID" value="PgB07_g055_t01"/>
    <property type="gene ID" value="PgB07_g055"/>
</dbReference>
<organism evidence="1 2">
    <name type="scientific">Parascaris univalens</name>
    <name type="common">Nematode worm</name>
    <dbReference type="NCBI Taxonomy" id="6257"/>
    <lineage>
        <taxon>Eukaryota</taxon>
        <taxon>Metazoa</taxon>
        <taxon>Ecdysozoa</taxon>
        <taxon>Nematoda</taxon>
        <taxon>Chromadorea</taxon>
        <taxon>Rhabditida</taxon>
        <taxon>Spirurina</taxon>
        <taxon>Ascaridomorpha</taxon>
        <taxon>Ascaridoidea</taxon>
        <taxon>Ascarididae</taxon>
        <taxon>Parascaris</taxon>
    </lineage>
</organism>
<dbReference type="Proteomes" id="UP000887569">
    <property type="component" value="Unplaced"/>
</dbReference>
<evidence type="ECO:0000313" key="1">
    <source>
        <dbReference type="Proteomes" id="UP000887569"/>
    </source>
</evidence>
<proteinExistence type="predicted"/>
<reference evidence="2" key="1">
    <citation type="submission" date="2022-11" db="UniProtKB">
        <authorList>
            <consortium name="WormBaseParasite"/>
        </authorList>
    </citation>
    <scope>IDENTIFICATION</scope>
</reference>
<evidence type="ECO:0000313" key="2">
    <source>
        <dbReference type="WBParaSite" id="PgB07_g055_t01"/>
    </source>
</evidence>
<keyword evidence="1" id="KW-1185">Reference proteome</keyword>
<name>A0A914ZP07_PARUN</name>